<name>A0A8R2JUX4_ACYPI</name>
<dbReference type="RefSeq" id="XP_029347973.1">
    <property type="nucleotide sequence ID" value="XM_029492113.1"/>
</dbReference>
<evidence type="ECO:0000313" key="1">
    <source>
        <dbReference type="EnsemblMetazoa" id="XP_029347973.1"/>
    </source>
</evidence>
<dbReference type="Proteomes" id="UP000007819">
    <property type="component" value="Unassembled WGS sequence"/>
</dbReference>
<organism evidence="1 2">
    <name type="scientific">Acyrthosiphon pisum</name>
    <name type="common">Pea aphid</name>
    <dbReference type="NCBI Taxonomy" id="7029"/>
    <lineage>
        <taxon>Eukaryota</taxon>
        <taxon>Metazoa</taxon>
        <taxon>Ecdysozoa</taxon>
        <taxon>Arthropoda</taxon>
        <taxon>Hexapoda</taxon>
        <taxon>Insecta</taxon>
        <taxon>Pterygota</taxon>
        <taxon>Neoptera</taxon>
        <taxon>Paraneoptera</taxon>
        <taxon>Hemiptera</taxon>
        <taxon>Sternorrhyncha</taxon>
        <taxon>Aphidomorpha</taxon>
        <taxon>Aphidoidea</taxon>
        <taxon>Aphididae</taxon>
        <taxon>Macrosiphini</taxon>
        <taxon>Acyrthosiphon</taxon>
    </lineage>
</organism>
<dbReference type="EnsemblMetazoa" id="XM_029492113.1">
    <property type="protein sequence ID" value="XP_029347973.1"/>
    <property type="gene ID" value="LOC103308248"/>
</dbReference>
<evidence type="ECO:0008006" key="3">
    <source>
        <dbReference type="Google" id="ProtNLM"/>
    </source>
</evidence>
<proteinExistence type="predicted"/>
<dbReference type="OrthoDB" id="6592060at2759"/>
<reference evidence="1" key="2">
    <citation type="submission" date="2022-06" db="UniProtKB">
        <authorList>
            <consortium name="EnsemblMetazoa"/>
        </authorList>
    </citation>
    <scope>IDENTIFICATION</scope>
</reference>
<dbReference type="AlphaFoldDB" id="A0A8R2JUX4"/>
<sequence length="164" mass="18919">MDIIHFVESVNFYNRAEENNERVPKRCIRDMQNPIDFYNDKEFFNRFRFSKTTVLQSLMPLVFNDIEAEFNDNSMRGLPIPPLLKLLAVLRYYGTGNFQIVTGDLVGISQPTISRCVKDISRIIASKLPTFVKFPTTLEGKIHNQVLFSNIAGNFKIICSLCFK</sequence>
<reference evidence="2" key="1">
    <citation type="submission" date="2010-06" db="EMBL/GenBank/DDBJ databases">
        <authorList>
            <person name="Jiang H."/>
            <person name="Abraham K."/>
            <person name="Ali S."/>
            <person name="Alsbrooks S.L."/>
            <person name="Anim B.N."/>
            <person name="Anosike U.S."/>
            <person name="Attaway T."/>
            <person name="Bandaranaike D.P."/>
            <person name="Battles P.K."/>
            <person name="Bell S.N."/>
            <person name="Bell A.V."/>
            <person name="Beltran B."/>
            <person name="Bickham C."/>
            <person name="Bustamante Y."/>
            <person name="Caleb T."/>
            <person name="Canada A."/>
            <person name="Cardenas V."/>
            <person name="Carter K."/>
            <person name="Chacko J."/>
            <person name="Chandrabose M.N."/>
            <person name="Chavez D."/>
            <person name="Chavez A."/>
            <person name="Chen L."/>
            <person name="Chu H.-S."/>
            <person name="Claassen K.J."/>
            <person name="Cockrell R."/>
            <person name="Collins M."/>
            <person name="Cooper J.A."/>
            <person name="Cree A."/>
            <person name="Curry S.M."/>
            <person name="Da Y."/>
            <person name="Dao M.D."/>
            <person name="Das B."/>
            <person name="Davila M.-L."/>
            <person name="Davy-Carroll L."/>
            <person name="Denson S."/>
            <person name="Dinh H."/>
            <person name="Ebong V.E."/>
            <person name="Edwards J.R."/>
            <person name="Egan A."/>
            <person name="El-Daye J."/>
            <person name="Escobedo L."/>
            <person name="Fernandez S."/>
            <person name="Fernando P.R."/>
            <person name="Flagg N."/>
            <person name="Forbes L.D."/>
            <person name="Fowler R.G."/>
            <person name="Fu Q."/>
            <person name="Gabisi R.A."/>
            <person name="Ganer J."/>
            <person name="Garbino Pronczuk A."/>
            <person name="Garcia R.M."/>
            <person name="Garner T."/>
            <person name="Garrett T.E."/>
            <person name="Gonzalez D.A."/>
            <person name="Hamid H."/>
            <person name="Hawkins E.S."/>
            <person name="Hirani K."/>
            <person name="Hogues M.E."/>
            <person name="Hollins B."/>
            <person name="Hsiao C.-H."/>
            <person name="Jabil R."/>
            <person name="James M.L."/>
            <person name="Jhangiani S.N."/>
            <person name="Johnson B."/>
            <person name="Johnson Q."/>
            <person name="Joshi V."/>
            <person name="Kalu J.B."/>
            <person name="Kam C."/>
            <person name="Kashfia A."/>
            <person name="Keebler J."/>
            <person name="Kisamo H."/>
            <person name="Kovar C.L."/>
            <person name="Lago L.A."/>
            <person name="Lai C.-Y."/>
            <person name="Laidlaw J."/>
            <person name="Lara F."/>
            <person name="Le T.-K."/>
            <person name="Lee S.L."/>
            <person name="Legall F.H."/>
            <person name="Lemon S.J."/>
            <person name="Lewis L.R."/>
            <person name="Li B."/>
            <person name="Liu Y."/>
            <person name="Liu Y.-S."/>
            <person name="Lopez J."/>
            <person name="Lozado R.J."/>
            <person name="Lu J."/>
            <person name="Madu R.C."/>
            <person name="Maheshwari M."/>
            <person name="Maheshwari R."/>
            <person name="Malloy K."/>
            <person name="Martinez E."/>
            <person name="Mathew T."/>
            <person name="Mercado I.C."/>
            <person name="Mercado C."/>
            <person name="Meyer B."/>
            <person name="Montgomery K."/>
            <person name="Morgan M.B."/>
            <person name="Munidasa M."/>
            <person name="Nazareth L.V."/>
            <person name="Nelson J."/>
            <person name="Ng B.M."/>
            <person name="Nguyen N.B."/>
            <person name="Nguyen P.Q."/>
            <person name="Nguyen T."/>
            <person name="Obregon M."/>
            <person name="Okwuonu G.O."/>
            <person name="Onwere C.G."/>
            <person name="Orozco G."/>
            <person name="Parra A."/>
            <person name="Patel S."/>
            <person name="Patil S."/>
            <person name="Perez A."/>
            <person name="Perez Y."/>
            <person name="Pham C."/>
            <person name="Primus E.L."/>
            <person name="Pu L.-L."/>
            <person name="Puazo M."/>
            <person name="Qin X."/>
            <person name="Quiroz J.B."/>
            <person name="Reese J."/>
            <person name="Richards S."/>
            <person name="Rives C.M."/>
            <person name="Robberts R."/>
            <person name="Ruiz S.J."/>
            <person name="Ruiz M.J."/>
            <person name="Santibanez J."/>
            <person name="Schneider B.W."/>
            <person name="Sisson I."/>
            <person name="Smith M."/>
            <person name="Sodergren E."/>
            <person name="Song X.-Z."/>
            <person name="Song B.B."/>
            <person name="Summersgill H."/>
            <person name="Thelus R."/>
            <person name="Thornton R.D."/>
            <person name="Trejos Z.Y."/>
            <person name="Usmani K."/>
            <person name="Vattathil S."/>
            <person name="Villasana D."/>
            <person name="Walker D.L."/>
            <person name="Wang S."/>
            <person name="Wang K."/>
            <person name="White C.S."/>
            <person name="Williams A.C."/>
            <person name="Williamson J."/>
            <person name="Wilson K."/>
            <person name="Woghiren I.O."/>
            <person name="Woodworth J.R."/>
            <person name="Worley K.C."/>
            <person name="Wright R.A."/>
            <person name="Wu W."/>
            <person name="Young L."/>
            <person name="Zhang L."/>
            <person name="Zhang J."/>
            <person name="Zhu Y."/>
            <person name="Muzny D.M."/>
            <person name="Weinstock G."/>
            <person name="Gibbs R.A."/>
        </authorList>
    </citation>
    <scope>NUCLEOTIDE SEQUENCE [LARGE SCALE GENOMIC DNA]</scope>
    <source>
        <strain evidence="2">LSR1</strain>
    </source>
</reference>
<keyword evidence="2" id="KW-1185">Reference proteome</keyword>
<dbReference type="KEGG" id="api:103308248"/>
<evidence type="ECO:0000313" key="2">
    <source>
        <dbReference type="Proteomes" id="UP000007819"/>
    </source>
</evidence>
<dbReference type="GeneID" id="103308248"/>
<protein>
    <recommendedName>
        <fullName evidence="3">Nuclease HARBI1</fullName>
    </recommendedName>
</protein>
<accession>A0A8R2JUX4</accession>